<feature type="compositionally biased region" description="Gly residues" evidence="1">
    <location>
        <begin position="93"/>
        <end position="138"/>
    </location>
</feature>
<evidence type="ECO:0000256" key="1">
    <source>
        <dbReference type="SAM" id="MobiDB-lite"/>
    </source>
</evidence>
<comment type="caution">
    <text evidence="3">The sequence shown here is derived from an EMBL/GenBank/DDBJ whole genome shotgun (WGS) entry which is preliminary data.</text>
</comment>
<evidence type="ECO:0008006" key="5">
    <source>
        <dbReference type="Google" id="ProtNLM"/>
    </source>
</evidence>
<proteinExistence type="predicted"/>
<dbReference type="InterPro" id="IPR036574">
    <property type="entry name" value="Scorpion_toxin-like_sf"/>
</dbReference>
<dbReference type="EMBL" id="JBJXBP010000006">
    <property type="protein sequence ID" value="KAL3824644.1"/>
    <property type="molecule type" value="Genomic_DNA"/>
</dbReference>
<evidence type="ECO:0000313" key="3">
    <source>
        <dbReference type="EMBL" id="KAL3824644.1"/>
    </source>
</evidence>
<evidence type="ECO:0000313" key="4">
    <source>
        <dbReference type="Proteomes" id="UP001634393"/>
    </source>
</evidence>
<dbReference type="SUPFAM" id="SSF57095">
    <property type="entry name" value="Scorpion toxin-like"/>
    <property type="match status" value="1"/>
</dbReference>
<keyword evidence="2" id="KW-0732">Signal</keyword>
<dbReference type="Gene3D" id="3.30.30.10">
    <property type="entry name" value="Knottin, scorpion toxin-like"/>
    <property type="match status" value="1"/>
</dbReference>
<protein>
    <recommendedName>
        <fullName evidence="5">Knottin scorpion toxin-like domain-containing protein</fullName>
    </recommendedName>
</protein>
<reference evidence="3 4" key="1">
    <citation type="submission" date="2024-12" db="EMBL/GenBank/DDBJ databases">
        <title>The unique morphological basis and parallel evolutionary history of personate flowers in Penstemon.</title>
        <authorList>
            <person name="Depatie T.H."/>
            <person name="Wessinger C.A."/>
        </authorList>
    </citation>
    <scope>NUCLEOTIDE SEQUENCE [LARGE SCALE GENOMIC DNA]</scope>
    <source>
        <strain evidence="3">WTNN_2</strain>
        <tissue evidence="3">Leaf</tissue>
    </source>
</reference>
<feature type="chain" id="PRO_5044860956" description="Knottin scorpion toxin-like domain-containing protein" evidence="2">
    <location>
        <begin position="27"/>
        <end position="145"/>
    </location>
</feature>
<keyword evidence="4" id="KW-1185">Reference proteome</keyword>
<feature type="region of interest" description="Disordered" evidence="1">
    <location>
        <begin position="75"/>
        <end position="145"/>
    </location>
</feature>
<sequence>MGNKLSGTLLLLIIFLTHEFMINIEARRCHSKSRHYHGRCFFRNHIRNCKFICKEERFMSGECYRGTCYCSKKCDTPPPLPPPPPPPGDDGGEGGGSTGGGEGGEGGDAGGSGGGDAGGSGGGDGNEGGGGGGGGEDGGASSLKK</sequence>
<name>A0ABD3SJ99_9LAMI</name>
<feature type="compositionally biased region" description="Pro residues" evidence="1">
    <location>
        <begin position="76"/>
        <end position="88"/>
    </location>
</feature>
<dbReference type="Proteomes" id="UP001634393">
    <property type="component" value="Unassembled WGS sequence"/>
</dbReference>
<dbReference type="AlphaFoldDB" id="A0ABD3SJ99"/>
<gene>
    <name evidence="3" type="ORF">ACJIZ3_020673</name>
</gene>
<accession>A0ABD3SJ99</accession>
<evidence type="ECO:0000256" key="2">
    <source>
        <dbReference type="SAM" id="SignalP"/>
    </source>
</evidence>
<feature type="signal peptide" evidence="2">
    <location>
        <begin position="1"/>
        <end position="26"/>
    </location>
</feature>
<organism evidence="3 4">
    <name type="scientific">Penstemon smallii</name>
    <dbReference type="NCBI Taxonomy" id="265156"/>
    <lineage>
        <taxon>Eukaryota</taxon>
        <taxon>Viridiplantae</taxon>
        <taxon>Streptophyta</taxon>
        <taxon>Embryophyta</taxon>
        <taxon>Tracheophyta</taxon>
        <taxon>Spermatophyta</taxon>
        <taxon>Magnoliopsida</taxon>
        <taxon>eudicotyledons</taxon>
        <taxon>Gunneridae</taxon>
        <taxon>Pentapetalae</taxon>
        <taxon>asterids</taxon>
        <taxon>lamiids</taxon>
        <taxon>Lamiales</taxon>
        <taxon>Plantaginaceae</taxon>
        <taxon>Cheloneae</taxon>
        <taxon>Penstemon</taxon>
    </lineage>
</organism>